<feature type="transmembrane region" description="Helical" evidence="1">
    <location>
        <begin position="128"/>
        <end position="147"/>
    </location>
</feature>
<protein>
    <submittedName>
        <fullName evidence="3">Uncharacterized protein LOC113794779 isoform X1</fullName>
    </submittedName>
</protein>
<evidence type="ECO:0000313" key="3">
    <source>
        <dbReference type="RefSeq" id="XP_027200715.1"/>
    </source>
</evidence>
<feature type="transmembrane region" description="Helical" evidence="1">
    <location>
        <begin position="97"/>
        <end position="121"/>
    </location>
</feature>
<feature type="transmembrane region" description="Helical" evidence="1">
    <location>
        <begin position="50"/>
        <end position="72"/>
    </location>
</feature>
<evidence type="ECO:0000313" key="2">
    <source>
        <dbReference type="Proteomes" id="UP000515146"/>
    </source>
</evidence>
<dbReference type="InParanoid" id="A0A6P6Y5Y6"/>
<evidence type="ECO:0000256" key="1">
    <source>
        <dbReference type="SAM" id="Phobius"/>
    </source>
</evidence>
<organism evidence="2 3">
    <name type="scientific">Dermatophagoides pteronyssinus</name>
    <name type="common">European house dust mite</name>
    <dbReference type="NCBI Taxonomy" id="6956"/>
    <lineage>
        <taxon>Eukaryota</taxon>
        <taxon>Metazoa</taxon>
        <taxon>Ecdysozoa</taxon>
        <taxon>Arthropoda</taxon>
        <taxon>Chelicerata</taxon>
        <taxon>Arachnida</taxon>
        <taxon>Acari</taxon>
        <taxon>Acariformes</taxon>
        <taxon>Sarcoptiformes</taxon>
        <taxon>Astigmata</taxon>
        <taxon>Psoroptidia</taxon>
        <taxon>Analgoidea</taxon>
        <taxon>Pyroglyphidae</taxon>
        <taxon>Dermatophagoidinae</taxon>
        <taxon>Dermatophagoides</taxon>
    </lineage>
</organism>
<name>A0A6P6Y5Y6_DERPT</name>
<dbReference type="Proteomes" id="UP000515146">
    <property type="component" value="Unplaced"/>
</dbReference>
<accession>A0A6P6Y5Y6</accession>
<dbReference type="RefSeq" id="XP_027200715.1">
    <property type="nucleotide sequence ID" value="XM_027344914.1"/>
</dbReference>
<gene>
    <name evidence="3" type="primary">LOC113794779</name>
</gene>
<sequence length="195" mass="21874">MSESEQSTIPSDSIMIQSNQTDMNQSNVMKCSPSQQIQMKRLEEFYCKKHAIMCLTAFGMVLSVAAFIYILITKDEVGKLIHKTKPEISAENATQGWVLIMSILISYTFTYSLIGMFAAFYESYPLSVTFLILNLIGLVTTASMASYRTSFGTLSSLIIDVILIALTYFFIQDLRDLRHLPQPHLSSPKLLESTG</sequence>
<keyword evidence="2" id="KW-1185">Reference proteome</keyword>
<feature type="transmembrane region" description="Helical" evidence="1">
    <location>
        <begin position="153"/>
        <end position="171"/>
    </location>
</feature>
<keyword evidence="1" id="KW-0812">Transmembrane</keyword>
<reference evidence="3" key="1">
    <citation type="submission" date="2025-08" db="UniProtKB">
        <authorList>
            <consortium name="RefSeq"/>
        </authorList>
    </citation>
    <scope>IDENTIFICATION</scope>
    <source>
        <strain evidence="3">Airmid</strain>
    </source>
</reference>
<keyword evidence="1" id="KW-1133">Transmembrane helix</keyword>
<keyword evidence="1" id="KW-0472">Membrane</keyword>
<dbReference type="AlphaFoldDB" id="A0A6P6Y5Y6"/>
<dbReference type="KEGG" id="dpte:113794779"/>
<proteinExistence type="predicted"/>